<evidence type="ECO:0000256" key="2">
    <source>
        <dbReference type="PROSITE-ProRule" id="PRU00708"/>
    </source>
</evidence>
<dbReference type="Proteomes" id="UP000654075">
    <property type="component" value="Unassembled WGS sequence"/>
</dbReference>
<dbReference type="PANTHER" id="PTHR47447">
    <property type="entry name" value="OS03G0856100 PROTEIN"/>
    <property type="match status" value="1"/>
</dbReference>
<dbReference type="OrthoDB" id="411364at2759"/>
<dbReference type="Pfam" id="PF13041">
    <property type="entry name" value="PPR_2"/>
    <property type="match status" value="1"/>
</dbReference>
<comment type="caution">
    <text evidence="3">The sequence shown here is derived from an EMBL/GenBank/DDBJ whole genome shotgun (WGS) entry which is preliminary data.</text>
</comment>
<proteinExistence type="predicted"/>
<name>A0A813EAJ8_POLGL</name>
<feature type="repeat" description="PPR" evidence="2">
    <location>
        <begin position="58"/>
        <end position="92"/>
    </location>
</feature>
<evidence type="ECO:0000256" key="1">
    <source>
        <dbReference type="ARBA" id="ARBA00022737"/>
    </source>
</evidence>
<dbReference type="Pfam" id="PF01535">
    <property type="entry name" value="PPR"/>
    <property type="match status" value="1"/>
</dbReference>
<sequence>ADQAAAVEELLAEAEQIKPFMPDVVSYNTLAKVFAQRASSADAVKVLERMLRHNVRPNAITFNTVMDAMVRASRPEDAWKLLQEMRSCSYKPDRFTCSILVKGLSMGGAASEAAIARALALLEEAELCLDNNLRSSLYHAVAEAAVQAQNTMLLLKVTSQMRAHGVMTSPVLQKSMVQALRLAGLENLPLQ</sequence>
<dbReference type="PROSITE" id="PS51375">
    <property type="entry name" value="PPR"/>
    <property type="match status" value="2"/>
</dbReference>
<gene>
    <name evidence="3" type="ORF">PGLA1383_LOCUS16562</name>
</gene>
<dbReference type="PANTHER" id="PTHR47447:SF28">
    <property type="entry name" value="PENTACOTRIPEPTIDE-REPEAT REGION OF PRORP DOMAIN-CONTAINING PROTEIN"/>
    <property type="match status" value="1"/>
</dbReference>
<dbReference type="EMBL" id="CAJNNV010010074">
    <property type="protein sequence ID" value="CAE8598150.1"/>
    <property type="molecule type" value="Genomic_DNA"/>
</dbReference>
<dbReference type="Gene3D" id="1.25.40.10">
    <property type="entry name" value="Tetratricopeptide repeat domain"/>
    <property type="match status" value="1"/>
</dbReference>
<feature type="non-terminal residue" evidence="3">
    <location>
        <position position="1"/>
    </location>
</feature>
<evidence type="ECO:0000313" key="3">
    <source>
        <dbReference type="EMBL" id="CAE8598150.1"/>
    </source>
</evidence>
<dbReference type="AlphaFoldDB" id="A0A813EAJ8"/>
<accession>A0A813EAJ8</accession>
<organism evidence="3 4">
    <name type="scientific">Polarella glacialis</name>
    <name type="common">Dinoflagellate</name>
    <dbReference type="NCBI Taxonomy" id="89957"/>
    <lineage>
        <taxon>Eukaryota</taxon>
        <taxon>Sar</taxon>
        <taxon>Alveolata</taxon>
        <taxon>Dinophyceae</taxon>
        <taxon>Suessiales</taxon>
        <taxon>Suessiaceae</taxon>
        <taxon>Polarella</taxon>
    </lineage>
</organism>
<reference evidence="3" key="1">
    <citation type="submission" date="2021-02" db="EMBL/GenBank/DDBJ databases">
        <authorList>
            <person name="Dougan E. K."/>
            <person name="Rhodes N."/>
            <person name="Thang M."/>
            <person name="Chan C."/>
        </authorList>
    </citation>
    <scope>NUCLEOTIDE SEQUENCE</scope>
</reference>
<keyword evidence="4" id="KW-1185">Reference proteome</keyword>
<dbReference type="InterPro" id="IPR002885">
    <property type="entry name" value="PPR_rpt"/>
</dbReference>
<feature type="repeat" description="PPR" evidence="2">
    <location>
        <begin position="23"/>
        <end position="57"/>
    </location>
</feature>
<evidence type="ECO:0000313" key="4">
    <source>
        <dbReference type="Proteomes" id="UP000654075"/>
    </source>
</evidence>
<evidence type="ECO:0008006" key="5">
    <source>
        <dbReference type="Google" id="ProtNLM"/>
    </source>
</evidence>
<protein>
    <recommendedName>
        <fullName evidence="5">Pentacotripeptide-repeat region of PRORP domain-containing protein</fullName>
    </recommendedName>
</protein>
<keyword evidence="1" id="KW-0677">Repeat</keyword>
<dbReference type="InterPro" id="IPR011990">
    <property type="entry name" value="TPR-like_helical_dom_sf"/>
</dbReference>
<dbReference type="NCBIfam" id="TIGR00756">
    <property type="entry name" value="PPR"/>
    <property type="match status" value="2"/>
</dbReference>